<organism evidence="1">
    <name type="scientific">Siphoviridae sp. ctZHD14</name>
    <dbReference type="NCBI Taxonomy" id="2827891"/>
    <lineage>
        <taxon>Viruses</taxon>
        <taxon>Duplodnaviria</taxon>
        <taxon>Heunggongvirae</taxon>
        <taxon>Uroviricota</taxon>
        <taxon>Caudoviricetes</taxon>
    </lineage>
</organism>
<dbReference type="EMBL" id="BK032687">
    <property type="protein sequence ID" value="DAF55218.1"/>
    <property type="molecule type" value="Genomic_DNA"/>
</dbReference>
<protein>
    <submittedName>
        <fullName evidence="1">Uncharacterized protein</fullName>
    </submittedName>
</protein>
<sequence>MINGLYLSTDLACTTPFSKRISTSVSQCRLRQLVSTSLSLELAK</sequence>
<evidence type="ECO:0000313" key="1">
    <source>
        <dbReference type="EMBL" id="DAF55218.1"/>
    </source>
</evidence>
<proteinExistence type="predicted"/>
<accession>A0A8S5SXF4</accession>
<name>A0A8S5SXF4_9CAUD</name>
<reference evidence="1" key="1">
    <citation type="journal article" date="2021" name="Proc. Natl. Acad. Sci. U.S.A.">
        <title>A Catalog of Tens of Thousands of Viruses from Human Metagenomes Reveals Hidden Associations with Chronic Diseases.</title>
        <authorList>
            <person name="Tisza M.J."/>
            <person name="Buck C.B."/>
        </authorList>
    </citation>
    <scope>NUCLEOTIDE SEQUENCE</scope>
    <source>
        <strain evidence="1">CtZHD14</strain>
    </source>
</reference>